<evidence type="ECO:0000256" key="1">
    <source>
        <dbReference type="ARBA" id="ARBA00004141"/>
    </source>
</evidence>
<keyword evidence="9" id="KW-1185">Reference proteome</keyword>
<evidence type="ECO:0000313" key="8">
    <source>
        <dbReference type="EMBL" id="KAF1940881.1"/>
    </source>
</evidence>
<gene>
    <name evidence="8" type="ORF">EJ02DRAFT_405740</name>
</gene>
<evidence type="ECO:0000259" key="7">
    <source>
        <dbReference type="Pfam" id="PF20684"/>
    </source>
</evidence>
<comment type="subcellular location">
    <subcellularLocation>
        <location evidence="1">Membrane</location>
        <topology evidence="1">Multi-pass membrane protein</topology>
    </subcellularLocation>
</comment>
<dbReference type="AlphaFoldDB" id="A0A6A5SJS2"/>
<organism evidence="8 9">
    <name type="scientific">Clathrospora elynae</name>
    <dbReference type="NCBI Taxonomy" id="706981"/>
    <lineage>
        <taxon>Eukaryota</taxon>
        <taxon>Fungi</taxon>
        <taxon>Dikarya</taxon>
        <taxon>Ascomycota</taxon>
        <taxon>Pezizomycotina</taxon>
        <taxon>Dothideomycetes</taxon>
        <taxon>Pleosporomycetidae</taxon>
        <taxon>Pleosporales</taxon>
        <taxon>Diademaceae</taxon>
        <taxon>Clathrospora</taxon>
    </lineage>
</organism>
<feature type="domain" description="Rhodopsin" evidence="7">
    <location>
        <begin position="7"/>
        <end position="189"/>
    </location>
</feature>
<feature type="transmembrane region" description="Helical" evidence="6">
    <location>
        <begin position="6"/>
        <end position="28"/>
    </location>
</feature>
<proteinExistence type="inferred from homology"/>
<feature type="transmembrane region" description="Helical" evidence="6">
    <location>
        <begin position="82"/>
        <end position="107"/>
    </location>
</feature>
<dbReference type="OrthoDB" id="5398388at2759"/>
<evidence type="ECO:0000256" key="3">
    <source>
        <dbReference type="ARBA" id="ARBA00022989"/>
    </source>
</evidence>
<accession>A0A6A5SJS2</accession>
<dbReference type="GO" id="GO:0016020">
    <property type="term" value="C:membrane"/>
    <property type="evidence" value="ECO:0007669"/>
    <property type="project" value="UniProtKB-SubCell"/>
</dbReference>
<dbReference type="InterPro" id="IPR049326">
    <property type="entry name" value="Rhodopsin_dom_fungi"/>
</dbReference>
<feature type="transmembrane region" description="Helical" evidence="6">
    <location>
        <begin position="119"/>
        <end position="141"/>
    </location>
</feature>
<feature type="transmembrane region" description="Helical" evidence="6">
    <location>
        <begin position="40"/>
        <end position="62"/>
    </location>
</feature>
<evidence type="ECO:0000256" key="2">
    <source>
        <dbReference type="ARBA" id="ARBA00022692"/>
    </source>
</evidence>
<keyword evidence="3 6" id="KW-1133">Transmembrane helix</keyword>
<protein>
    <recommendedName>
        <fullName evidence="7">Rhodopsin domain-containing protein</fullName>
    </recommendedName>
</protein>
<evidence type="ECO:0000313" key="9">
    <source>
        <dbReference type="Proteomes" id="UP000800038"/>
    </source>
</evidence>
<comment type="similarity">
    <text evidence="5">Belongs to the SAT4 family.</text>
</comment>
<dbReference type="PANTHER" id="PTHR33048:SF18">
    <property type="entry name" value="INTEGRAL MEMBRANE PROTEIN"/>
    <property type="match status" value="1"/>
</dbReference>
<dbReference type="Pfam" id="PF20684">
    <property type="entry name" value="Fung_rhodopsin"/>
    <property type="match status" value="1"/>
</dbReference>
<dbReference type="InterPro" id="IPR052337">
    <property type="entry name" value="SAT4-like"/>
</dbReference>
<evidence type="ECO:0000256" key="6">
    <source>
        <dbReference type="SAM" id="Phobius"/>
    </source>
</evidence>
<reference evidence="8" key="1">
    <citation type="journal article" date="2020" name="Stud. Mycol.">
        <title>101 Dothideomycetes genomes: a test case for predicting lifestyles and emergence of pathogens.</title>
        <authorList>
            <person name="Haridas S."/>
            <person name="Albert R."/>
            <person name="Binder M."/>
            <person name="Bloem J."/>
            <person name="Labutti K."/>
            <person name="Salamov A."/>
            <person name="Andreopoulos B."/>
            <person name="Baker S."/>
            <person name="Barry K."/>
            <person name="Bills G."/>
            <person name="Bluhm B."/>
            <person name="Cannon C."/>
            <person name="Castanera R."/>
            <person name="Culley D."/>
            <person name="Daum C."/>
            <person name="Ezra D."/>
            <person name="Gonzalez J."/>
            <person name="Henrissat B."/>
            <person name="Kuo A."/>
            <person name="Liang C."/>
            <person name="Lipzen A."/>
            <person name="Lutzoni F."/>
            <person name="Magnuson J."/>
            <person name="Mondo S."/>
            <person name="Nolan M."/>
            <person name="Ohm R."/>
            <person name="Pangilinan J."/>
            <person name="Park H.-J."/>
            <person name="Ramirez L."/>
            <person name="Alfaro M."/>
            <person name="Sun H."/>
            <person name="Tritt A."/>
            <person name="Yoshinaga Y."/>
            <person name="Zwiers L.-H."/>
            <person name="Turgeon B."/>
            <person name="Goodwin S."/>
            <person name="Spatafora J."/>
            <person name="Crous P."/>
            <person name="Grigoriev I."/>
        </authorList>
    </citation>
    <scope>NUCLEOTIDE SEQUENCE</scope>
    <source>
        <strain evidence="8">CBS 161.51</strain>
    </source>
</reference>
<dbReference type="PANTHER" id="PTHR33048">
    <property type="entry name" value="PTH11-LIKE INTEGRAL MEMBRANE PROTEIN (AFU_ORTHOLOGUE AFUA_5G11245)"/>
    <property type="match status" value="1"/>
</dbReference>
<name>A0A6A5SJS2_9PLEO</name>
<evidence type="ECO:0000256" key="5">
    <source>
        <dbReference type="ARBA" id="ARBA00038359"/>
    </source>
</evidence>
<keyword evidence="4 6" id="KW-0472">Membrane</keyword>
<evidence type="ECO:0000256" key="4">
    <source>
        <dbReference type="ARBA" id="ARBA00023136"/>
    </source>
</evidence>
<dbReference type="EMBL" id="ML976056">
    <property type="protein sequence ID" value="KAF1940881.1"/>
    <property type="molecule type" value="Genomic_DNA"/>
</dbReference>
<keyword evidence="2 6" id="KW-0812">Transmembrane</keyword>
<dbReference type="Proteomes" id="UP000800038">
    <property type="component" value="Unassembled WGS sequence"/>
</dbReference>
<sequence>MNALKCILIASCILQAPLATVKISILLFYKRIFSTQKFGWCVWAAISLVAAWGILFFLLVLFEGEPISASWGVPGGRLRFDAAKLGLAQVGTSIALDMVVLCFPLPVISRLHLQNKRKVLVGCIFWLGSFCCIAAIVRLILLHQAIEKVLHSQGYGQVYIQSRNCVFMILEANCSIIAACLPCYGPLFRGGRSQGSLVASVRSMFSLRSRRSDGSLRSTRNFAGFTNHDKRSGGTHSATESEIELKAATNLQGPGHGHSRVVVERLSHQTDEEAGYEAMGGINVTKGVEVTRS</sequence>